<evidence type="ECO:0000313" key="9">
    <source>
        <dbReference type="Proteomes" id="UP000250299"/>
    </source>
</evidence>
<dbReference type="OrthoDB" id="9773078at2"/>
<evidence type="ECO:0000313" key="8">
    <source>
        <dbReference type="EMBL" id="AWY40113.1"/>
    </source>
</evidence>
<accession>A0A2Z4RGD5</accession>
<gene>
    <name evidence="8" type="ORF">DKY63_09455</name>
</gene>
<comment type="cofactor">
    <cofactor evidence="1 6">
        <name>Zn(2+)</name>
        <dbReference type="ChEBI" id="CHEBI:29105"/>
    </cofactor>
</comment>
<dbReference type="EMBL" id="CP029693">
    <property type="protein sequence ID" value="AWY40113.1"/>
    <property type="molecule type" value="Genomic_DNA"/>
</dbReference>
<dbReference type="PANTHER" id="PTHR43161">
    <property type="entry name" value="SORBITOL DEHYDROGENASE"/>
    <property type="match status" value="1"/>
</dbReference>
<sequence>MKQVRLYGIQDLRVVDVPMPEAGPLDVIVKVAMFGICGSDLGFARDGYIGRPGGQPLPLGHELVGTIHAVGSDVQNIQPGLRVVVDPMKGSSRIGTGDPDHGGFAEYLLVRNARLGETLFPLTDSLDFQRAVLTEPIAVGMHGLNQAGVNTQDRAVVFGAGPIGLGVIAALKYRGVAKVVAVDLTDERLERARQLGADHVINPGRADLQSTLQEYLGMRTAKLTGLPVVDASLYIDCAGHGPLLEQMVDMAGEKSRIVVLATHKKPVQLNMIQVMIKELVLIGSLSYPDEFPEVIEMLSDSQLDITPMLSHSFDFAQFAEAFAMAQVPELSAKVVVRVA</sequence>
<keyword evidence="3 6" id="KW-0479">Metal-binding</keyword>
<dbReference type="InterPro" id="IPR013149">
    <property type="entry name" value="ADH-like_C"/>
</dbReference>
<dbReference type="SUPFAM" id="SSF51735">
    <property type="entry name" value="NAD(P)-binding Rossmann-fold domains"/>
    <property type="match status" value="1"/>
</dbReference>
<dbReference type="GO" id="GO:0034079">
    <property type="term" value="P:butanediol biosynthetic process"/>
    <property type="evidence" value="ECO:0007669"/>
    <property type="project" value="TreeGrafter"/>
</dbReference>
<dbReference type="Pfam" id="PF08240">
    <property type="entry name" value="ADH_N"/>
    <property type="match status" value="1"/>
</dbReference>
<evidence type="ECO:0000256" key="4">
    <source>
        <dbReference type="ARBA" id="ARBA00022833"/>
    </source>
</evidence>
<dbReference type="GO" id="GO:0005737">
    <property type="term" value="C:cytoplasm"/>
    <property type="evidence" value="ECO:0007669"/>
    <property type="project" value="TreeGrafter"/>
</dbReference>
<dbReference type="Pfam" id="PF00107">
    <property type="entry name" value="ADH_zinc_N"/>
    <property type="match status" value="1"/>
</dbReference>
<dbReference type="InterPro" id="IPR013154">
    <property type="entry name" value="ADH-like_N"/>
</dbReference>
<evidence type="ECO:0000256" key="3">
    <source>
        <dbReference type="ARBA" id="ARBA00022723"/>
    </source>
</evidence>
<dbReference type="AlphaFoldDB" id="A0A2Z4RGD5"/>
<dbReference type="GO" id="GO:0000721">
    <property type="term" value="F:(R,R)-butanediol dehydrogenase activity"/>
    <property type="evidence" value="ECO:0007669"/>
    <property type="project" value="TreeGrafter"/>
</dbReference>
<dbReference type="RefSeq" id="WP_096511943.1">
    <property type="nucleotide sequence ID" value="NZ_CP029693.1"/>
</dbReference>
<dbReference type="Gene3D" id="3.90.180.10">
    <property type="entry name" value="Medium-chain alcohol dehydrogenases, catalytic domain"/>
    <property type="match status" value="1"/>
</dbReference>
<dbReference type="Proteomes" id="UP000250299">
    <property type="component" value="Chromosome"/>
</dbReference>
<proteinExistence type="inferred from homology"/>
<dbReference type="SMART" id="SM00829">
    <property type="entry name" value="PKS_ER"/>
    <property type="match status" value="1"/>
</dbReference>
<dbReference type="PANTHER" id="PTHR43161:SF23">
    <property type="entry name" value="(R,R)-BUTANEDIOL DEHYDROGENASE-RELATED"/>
    <property type="match status" value="1"/>
</dbReference>
<evidence type="ECO:0000256" key="1">
    <source>
        <dbReference type="ARBA" id="ARBA00001947"/>
    </source>
</evidence>
<keyword evidence="5" id="KW-0560">Oxidoreductase</keyword>
<dbReference type="InterPro" id="IPR036291">
    <property type="entry name" value="NAD(P)-bd_dom_sf"/>
</dbReference>
<dbReference type="InterPro" id="IPR020843">
    <property type="entry name" value="ER"/>
</dbReference>
<dbReference type="GO" id="GO:0008270">
    <property type="term" value="F:zinc ion binding"/>
    <property type="evidence" value="ECO:0007669"/>
    <property type="project" value="InterPro"/>
</dbReference>
<keyword evidence="4 6" id="KW-0862">Zinc</keyword>
<evidence type="ECO:0000259" key="7">
    <source>
        <dbReference type="SMART" id="SM00829"/>
    </source>
</evidence>
<name>A0A2Z4RGD5_PSEPU</name>
<evidence type="ECO:0000256" key="5">
    <source>
        <dbReference type="ARBA" id="ARBA00023002"/>
    </source>
</evidence>
<dbReference type="SUPFAM" id="SSF50129">
    <property type="entry name" value="GroES-like"/>
    <property type="match status" value="1"/>
</dbReference>
<feature type="domain" description="Enoyl reductase (ER)" evidence="7">
    <location>
        <begin position="8"/>
        <end position="336"/>
    </location>
</feature>
<comment type="similarity">
    <text evidence="2 6">Belongs to the zinc-containing alcohol dehydrogenase family.</text>
</comment>
<protein>
    <submittedName>
        <fullName evidence="8">Alcohol dehydrogenase</fullName>
    </submittedName>
</protein>
<evidence type="ECO:0000256" key="2">
    <source>
        <dbReference type="ARBA" id="ARBA00008072"/>
    </source>
</evidence>
<organism evidence="8 9">
    <name type="scientific">Pseudomonas putida</name>
    <name type="common">Arthrobacter siderocapsulatus</name>
    <dbReference type="NCBI Taxonomy" id="303"/>
    <lineage>
        <taxon>Bacteria</taxon>
        <taxon>Pseudomonadati</taxon>
        <taxon>Pseudomonadota</taxon>
        <taxon>Gammaproteobacteria</taxon>
        <taxon>Pseudomonadales</taxon>
        <taxon>Pseudomonadaceae</taxon>
        <taxon>Pseudomonas</taxon>
    </lineage>
</organism>
<evidence type="ECO:0000256" key="6">
    <source>
        <dbReference type="RuleBase" id="RU361277"/>
    </source>
</evidence>
<dbReference type="InterPro" id="IPR002328">
    <property type="entry name" value="ADH_Zn_CS"/>
</dbReference>
<dbReference type="Gene3D" id="3.40.50.720">
    <property type="entry name" value="NAD(P)-binding Rossmann-like Domain"/>
    <property type="match status" value="1"/>
</dbReference>
<dbReference type="PROSITE" id="PS00059">
    <property type="entry name" value="ADH_ZINC"/>
    <property type="match status" value="1"/>
</dbReference>
<dbReference type="InterPro" id="IPR011032">
    <property type="entry name" value="GroES-like_sf"/>
</dbReference>
<reference evidence="8 9" key="1">
    <citation type="submission" date="2018-05" db="EMBL/GenBank/DDBJ databases">
        <title>Whole genome sequence of Pseudomonas putida JBC17.</title>
        <authorList>
            <person name="Lee Y.H."/>
            <person name="David K."/>
        </authorList>
    </citation>
    <scope>NUCLEOTIDE SEQUENCE [LARGE SCALE GENOMIC DNA]</scope>
    <source>
        <strain evidence="8 9">JBC17</strain>
    </source>
</reference>